<proteinExistence type="predicted"/>
<protein>
    <recommendedName>
        <fullName evidence="3">Tc1-like transposase DDE domain-containing protein</fullName>
    </recommendedName>
</protein>
<accession>A0A4Y2GB60</accession>
<reference evidence="1 2" key="1">
    <citation type="journal article" date="2019" name="Sci. Rep.">
        <title>Orb-weaving spider Araneus ventricosus genome elucidates the spidroin gene catalogue.</title>
        <authorList>
            <person name="Kono N."/>
            <person name="Nakamura H."/>
            <person name="Ohtoshi R."/>
            <person name="Moran D.A.P."/>
            <person name="Shinohara A."/>
            <person name="Yoshida Y."/>
            <person name="Fujiwara M."/>
            <person name="Mori M."/>
            <person name="Tomita M."/>
            <person name="Arakawa K."/>
        </authorList>
    </citation>
    <scope>NUCLEOTIDE SEQUENCE [LARGE SCALE GENOMIC DNA]</scope>
</reference>
<dbReference type="AlphaFoldDB" id="A0A4Y2GB60"/>
<organism evidence="1 2">
    <name type="scientific">Araneus ventricosus</name>
    <name type="common">Orbweaver spider</name>
    <name type="synonym">Epeira ventricosa</name>
    <dbReference type="NCBI Taxonomy" id="182803"/>
    <lineage>
        <taxon>Eukaryota</taxon>
        <taxon>Metazoa</taxon>
        <taxon>Ecdysozoa</taxon>
        <taxon>Arthropoda</taxon>
        <taxon>Chelicerata</taxon>
        <taxon>Arachnida</taxon>
        <taxon>Araneae</taxon>
        <taxon>Araneomorphae</taxon>
        <taxon>Entelegynae</taxon>
        <taxon>Araneoidea</taxon>
        <taxon>Araneidae</taxon>
        <taxon>Araneus</taxon>
    </lineage>
</organism>
<dbReference type="GO" id="GO:0003676">
    <property type="term" value="F:nucleic acid binding"/>
    <property type="evidence" value="ECO:0007669"/>
    <property type="project" value="InterPro"/>
</dbReference>
<dbReference type="OrthoDB" id="25402at2759"/>
<keyword evidence="2" id="KW-1185">Reference proteome</keyword>
<gene>
    <name evidence="1" type="ORF">AVEN_207081_1</name>
</gene>
<evidence type="ECO:0008006" key="3">
    <source>
        <dbReference type="Google" id="ProtNLM"/>
    </source>
</evidence>
<dbReference type="InterPro" id="IPR036397">
    <property type="entry name" value="RNaseH_sf"/>
</dbReference>
<comment type="caution">
    <text evidence="1">The sequence shown here is derived from an EMBL/GenBank/DDBJ whole genome shotgun (WGS) entry which is preliminary data.</text>
</comment>
<sequence>MAWPARSPDLNPIAHVWDILGRRIAGHRVHPGTLHDLQRALLQEWELLPQQGINDSIASMPRHCEACISAIEYHTRYYRVVLIAYFAYQFGLTRRDGRNIRVFVCLCFSV</sequence>
<evidence type="ECO:0000313" key="1">
    <source>
        <dbReference type="EMBL" id="GBM50427.1"/>
    </source>
</evidence>
<dbReference type="Proteomes" id="UP000499080">
    <property type="component" value="Unassembled WGS sequence"/>
</dbReference>
<name>A0A4Y2GB60_ARAVE</name>
<dbReference type="Gene3D" id="3.30.420.10">
    <property type="entry name" value="Ribonuclease H-like superfamily/Ribonuclease H"/>
    <property type="match status" value="1"/>
</dbReference>
<dbReference type="EMBL" id="BGPR01001298">
    <property type="protein sequence ID" value="GBM50427.1"/>
    <property type="molecule type" value="Genomic_DNA"/>
</dbReference>
<evidence type="ECO:0000313" key="2">
    <source>
        <dbReference type="Proteomes" id="UP000499080"/>
    </source>
</evidence>